<proteinExistence type="predicted"/>
<organism evidence="1 2">
    <name type="scientific">Spirosoma foliorum</name>
    <dbReference type="NCBI Taxonomy" id="2710596"/>
    <lineage>
        <taxon>Bacteria</taxon>
        <taxon>Pseudomonadati</taxon>
        <taxon>Bacteroidota</taxon>
        <taxon>Cytophagia</taxon>
        <taxon>Cytophagales</taxon>
        <taxon>Cytophagaceae</taxon>
        <taxon>Spirosoma</taxon>
    </lineage>
</organism>
<name>A0A7G5H1R8_9BACT</name>
<dbReference type="Proteomes" id="UP000515369">
    <property type="component" value="Chromosome"/>
</dbReference>
<dbReference type="AlphaFoldDB" id="A0A7G5H1R8"/>
<reference evidence="1 2" key="1">
    <citation type="submission" date="2020-07" db="EMBL/GenBank/DDBJ databases">
        <title>Spirosoma foliorum sp. nov., isolated from the leaves on the Nejang mountain Korea, Republic of.</title>
        <authorList>
            <person name="Ho H."/>
            <person name="Lee Y.-J."/>
            <person name="Nurcahyanto D.-A."/>
            <person name="Kim S.-G."/>
        </authorList>
    </citation>
    <scope>NUCLEOTIDE SEQUENCE [LARGE SCALE GENOMIC DNA]</scope>
    <source>
        <strain evidence="1 2">PL0136</strain>
    </source>
</reference>
<sequence>MKTSYILLAVIALVTLTGMIATDVLLKQQFEKIDWKNPYQEFVVQPLPTAKHWVIEGSPNDEILVIKTTGKSQALIDPDQVKFYRADQKGDTVFIAFTPDYSGYQNEPRDDANRELRVQVVLQVPVVQLLQVKNSRLTLQDWSTDKLVVSLQKSRLRTVNLSVLDSLTLVANQNSFAALGNDQVKSLRAIVADSSGIGLKNTQINAFKMQASPKAQLDLQGQALKWLK</sequence>
<protein>
    <submittedName>
        <fullName evidence="1">Uncharacterized protein</fullName>
    </submittedName>
</protein>
<dbReference type="RefSeq" id="WP_182462408.1">
    <property type="nucleotide sequence ID" value="NZ_CP059732.1"/>
</dbReference>
<dbReference type="KEGG" id="sfol:H3H32_09310"/>
<evidence type="ECO:0000313" key="1">
    <source>
        <dbReference type="EMBL" id="QMW05060.1"/>
    </source>
</evidence>
<keyword evidence="2" id="KW-1185">Reference proteome</keyword>
<gene>
    <name evidence="1" type="ORF">H3H32_09310</name>
</gene>
<evidence type="ECO:0000313" key="2">
    <source>
        <dbReference type="Proteomes" id="UP000515369"/>
    </source>
</evidence>
<dbReference type="EMBL" id="CP059732">
    <property type="protein sequence ID" value="QMW05060.1"/>
    <property type="molecule type" value="Genomic_DNA"/>
</dbReference>
<accession>A0A7G5H1R8</accession>